<protein>
    <recommendedName>
        <fullName evidence="6">Secreted protein</fullName>
    </recommendedName>
</protein>
<feature type="chain" id="PRO_5007997375" description="Secreted protein" evidence="2">
    <location>
        <begin position="26"/>
        <end position="113"/>
    </location>
</feature>
<keyword evidence="2" id="KW-0732">Signal</keyword>
<dbReference type="Proteomes" id="UP000076532">
    <property type="component" value="Unassembled WGS sequence"/>
</dbReference>
<keyword evidence="5" id="KW-1185">Reference proteome</keyword>
<gene>
    <name evidence="3" type="ORF">FIBSPDRAFT_869641</name>
    <name evidence="4" type="ORF">FIBSPDRAFT_869651</name>
</gene>
<feature type="signal peptide" evidence="2">
    <location>
        <begin position="1"/>
        <end position="25"/>
    </location>
</feature>
<evidence type="ECO:0000313" key="5">
    <source>
        <dbReference type="Proteomes" id="UP000076532"/>
    </source>
</evidence>
<evidence type="ECO:0000313" key="4">
    <source>
        <dbReference type="EMBL" id="KZP13041.1"/>
    </source>
</evidence>
<dbReference type="EMBL" id="KV417638">
    <property type="protein sequence ID" value="KZP13041.1"/>
    <property type="molecule type" value="Genomic_DNA"/>
</dbReference>
<evidence type="ECO:0000256" key="1">
    <source>
        <dbReference type="SAM" id="MobiDB-lite"/>
    </source>
</evidence>
<feature type="compositionally biased region" description="Polar residues" evidence="1">
    <location>
        <begin position="81"/>
        <end position="91"/>
    </location>
</feature>
<organism evidence="3 5">
    <name type="scientific">Athelia psychrophila</name>
    <dbReference type="NCBI Taxonomy" id="1759441"/>
    <lineage>
        <taxon>Eukaryota</taxon>
        <taxon>Fungi</taxon>
        <taxon>Dikarya</taxon>
        <taxon>Basidiomycota</taxon>
        <taxon>Agaricomycotina</taxon>
        <taxon>Agaricomycetes</taxon>
        <taxon>Agaricomycetidae</taxon>
        <taxon>Atheliales</taxon>
        <taxon>Atheliaceae</taxon>
        <taxon>Athelia</taxon>
    </lineage>
</organism>
<evidence type="ECO:0000256" key="2">
    <source>
        <dbReference type="SAM" id="SignalP"/>
    </source>
</evidence>
<feature type="compositionally biased region" description="Basic residues" evidence="1">
    <location>
        <begin position="70"/>
        <end position="80"/>
    </location>
</feature>
<dbReference type="OrthoDB" id="3204347at2759"/>
<name>A0A166BW60_9AGAM</name>
<reference evidence="3 5" key="1">
    <citation type="journal article" date="2016" name="Mol. Biol. Evol.">
        <title>Comparative Genomics of Early-Diverging Mushroom-Forming Fungi Provides Insights into the Origins of Lignocellulose Decay Capabilities.</title>
        <authorList>
            <person name="Nagy L.G."/>
            <person name="Riley R."/>
            <person name="Tritt A."/>
            <person name="Adam C."/>
            <person name="Daum C."/>
            <person name="Floudas D."/>
            <person name="Sun H."/>
            <person name="Yadav J.S."/>
            <person name="Pangilinan J."/>
            <person name="Larsson K.H."/>
            <person name="Matsuura K."/>
            <person name="Barry K."/>
            <person name="Labutti K."/>
            <person name="Kuo R."/>
            <person name="Ohm R.A."/>
            <person name="Bhattacharya S.S."/>
            <person name="Shirouzu T."/>
            <person name="Yoshinaga Y."/>
            <person name="Martin F.M."/>
            <person name="Grigoriev I.V."/>
            <person name="Hibbett D.S."/>
        </authorList>
    </citation>
    <scope>NUCLEOTIDE SEQUENCE [LARGE SCALE GENOMIC DNA]</scope>
    <source>
        <strain evidence="3 5">CBS 109695</strain>
    </source>
</reference>
<feature type="region of interest" description="Disordered" evidence="1">
    <location>
        <begin position="70"/>
        <end position="94"/>
    </location>
</feature>
<evidence type="ECO:0000313" key="3">
    <source>
        <dbReference type="EMBL" id="KZP13037.1"/>
    </source>
</evidence>
<proteinExistence type="predicted"/>
<sequence length="113" mass="12866">MLPMLLVSLLSAFALLCMFVPSVRTCLLAMDDSLDAHETGMALVAYRKPFRESGPPQNMAQLIMLRHKIQSSPRKRKSVSHLRQSSRSFSITPGRPRASQWLRFRRTFGSSHH</sequence>
<accession>A0A166BW60</accession>
<dbReference type="EMBL" id="KV417638">
    <property type="protein sequence ID" value="KZP13037.1"/>
    <property type="molecule type" value="Genomic_DNA"/>
</dbReference>
<evidence type="ECO:0008006" key="6">
    <source>
        <dbReference type="Google" id="ProtNLM"/>
    </source>
</evidence>
<dbReference type="AlphaFoldDB" id="A0A166BW60"/>